<feature type="compositionally biased region" description="Low complexity" evidence="1">
    <location>
        <begin position="119"/>
        <end position="155"/>
    </location>
</feature>
<keyword evidence="3" id="KW-1185">Reference proteome</keyword>
<proteinExistence type="predicted"/>
<organism evidence="2 3">
    <name type="scientific">Pseudofrankia asymbiotica</name>
    <dbReference type="NCBI Taxonomy" id="1834516"/>
    <lineage>
        <taxon>Bacteria</taxon>
        <taxon>Bacillati</taxon>
        <taxon>Actinomycetota</taxon>
        <taxon>Actinomycetes</taxon>
        <taxon>Frankiales</taxon>
        <taxon>Frankiaceae</taxon>
        <taxon>Pseudofrankia</taxon>
    </lineage>
</organism>
<feature type="region of interest" description="Disordered" evidence="1">
    <location>
        <begin position="89"/>
        <end position="175"/>
    </location>
</feature>
<name>A0A1V2IJB7_9ACTN</name>
<feature type="region of interest" description="Disordered" evidence="1">
    <location>
        <begin position="211"/>
        <end position="269"/>
    </location>
</feature>
<dbReference type="CDD" id="cd00093">
    <property type="entry name" value="HTH_XRE"/>
    <property type="match status" value="1"/>
</dbReference>
<evidence type="ECO:0000313" key="3">
    <source>
        <dbReference type="Proteomes" id="UP000188929"/>
    </source>
</evidence>
<comment type="caution">
    <text evidence="2">The sequence shown here is derived from an EMBL/GenBank/DDBJ whole genome shotgun (WGS) entry which is preliminary data.</text>
</comment>
<evidence type="ECO:0000256" key="1">
    <source>
        <dbReference type="SAM" id="MobiDB-lite"/>
    </source>
</evidence>
<dbReference type="RefSeq" id="WP_076813234.1">
    <property type="nucleotide sequence ID" value="NZ_MOMC01000006.1"/>
</dbReference>
<dbReference type="OrthoDB" id="3209783at2"/>
<dbReference type="Proteomes" id="UP000188929">
    <property type="component" value="Unassembled WGS sequence"/>
</dbReference>
<reference evidence="3" key="1">
    <citation type="submission" date="2016-10" db="EMBL/GenBank/DDBJ databases">
        <title>Frankia sp. NRRL B-16386 Genome sequencing.</title>
        <authorList>
            <person name="Ghodhbane-Gtari F."/>
            <person name="Swanson E."/>
            <person name="Gueddou A."/>
            <person name="Hezbri K."/>
            <person name="Ktari K."/>
            <person name="Nouioui I."/>
            <person name="Morris K."/>
            <person name="Simpson S."/>
            <person name="Abebe-Akele F."/>
            <person name="Thomas K."/>
            <person name="Gtari M."/>
            <person name="Tisa L.S."/>
        </authorList>
    </citation>
    <scope>NUCLEOTIDE SEQUENCE [LARGE SCALE GENOMIC DNA]</scope>
    <source>
        <strain evidence="3">NRRL B-16386</strain>
    </source>
</reference>
<evidence type="ECO:0000313" key="2">
    <source>
        <dbReference type="EMBL" id="ONH33258.1"/>
    </source>
</evidence>
<gene>
    <name evidence="2" type="ORF">BL253_02325</name>
</gene>
<dbReference type="InterPro" id="IPR001387">
    <property type="entry name" value="Cro/C1-type_HTH"/>
</dbReference>
<dbReference type="AlphaFoldDB" id="A0A1V2IJB7"/>
<protein>
    <submittedName>
        <fullName evidence="2">Transcriptional regulator</fullName>
    </submittedName>
</protein>
<sequence>MTEPGMEPVPDPASVSTEDELRVAMLALLGDSYDRAVERRTGLSKTTVNDLRNGRRRLTAKTLTLIVEAYDPRRRDAWLSAWRRVRSRPARPDRLSGAAADDDSPETELDSRLEDAGSDADAGLAAHADAASSMAAATEAGTSANAPRNPGATARSGRRADAATGGDAARPTRPERSWAVPWRMVSLAAGAALVASTIATLVTFFAVRGDDGVSTRSDVPTASARPGAPVDPRPPGGGGPGGGPGGQPPGGPGGAGPVGGPGPPRADMIPALDEAVPAPRGCYLLPLQTQADVVAQPDAEAAGIRPTEMRYTYYPSWHPSLAVGGRLSGPVPDGWRLVVAAWADPASTDSTAAHNPGNGRFYPGDELVPSDQNCFTVQPYSLGYGGYEGITTRVYAILVDEAKVLPFLRSAGQLSGLTEADLGRWGVRVLGYAVVPSRPE</sequence>
<accession>A0A1V2IJB7</accession>
<dbReference type="EMBL" id="MOMC01000006">
    <property type="protein sequence ID" value="ONH33258.1"/>
    <property type="molecule type" value="Genomic_DNA"/>
</dbReference>